<keyword evidence="6" id="KW-0539">Nucleus</keyword>
<keyword evidence="5" id="KW-0804">Transcription</keyword>
<dbReference type="OrthoDB" id="4159781at2759"/>
<gene>
    <name evidence="9" type="ORF">PACTADRAFT_50407</name>
</gene>
<feature type="compositionally biased region" description="Basic and acidic residues" evidence="7">
    <location>
        <begin position="99"/>
        <end position="108"/>
    </location>
</feature>
<dbReference type="Pfam" id="PF04082">
    <property type="entry name" value="Fungal_trans"/>
    <property type="match status" value="1"/>
</dbReference>
<keyword evidence="2" id="KW-0862">Zinc</keyword>
<dbReference type="CDD" id="cd12148">
    <property type="entry name" value="fungal_TF_MHR"/>
    <property type="match status" value="1"/>
</dbReference>
<dbReference type="Pfam" id="PF00172">
    <property type="entry name" value="Zn_clus"/>
    <property type="match status" value="1"/>
</dbReference>
<dbReference type="CDD" id="cd00067">
    <property type="entry name" value="GAL4"/>
    <property type="match status" value="1"/>
</dbReference>
<evidence type="ECO:0000256" key="1">
    <source>
        <dbReference type="ARBA" id="ARBA00022723"/>
    </source>
</evidence>
<dbReference type="GO" id="GO:0000978">
    <property type="term" value="F:RNA polymerase II cis-regulatory region sequence-specific DNA binding"/>
    <property type="evidence" value="ECO:0007669"/>
    <property type="project" value="TreeGrafter"/>
</dbReference>
<feature type="domain" description="Zn(2)-C6 fungal-type" evidence="8">
    <location>
        <begin position="31"/>
        <end position="63"/>
    </location>
</feature>
<dbReference type="SMART" id="SM00066">
    <property type="entry name" value="GAL4"/>
    <property type="match status" value="1"/>
</dbReference>
<evidence type="ECO:0000313" key="10">
    <source>
        <dbReference type="Proteomes" id="UP000094236"/>
    </source>
</evidence>
<organism evidence="9 10">
    <name type="scientific">Pachysolen tannophilus NRRL Y-2460</name>
    <dbReference type="NCBI Taxonomy" id="669874"/>
    <lineage>
        <taxon>Eukaryota</taxon>
        <taxon>Fungi</taxon>
        <taxon>Dikarya</taxon>
        <taxon>Ascomycota</taxon>
        <taxon>Saccharomycotina</taxon>
        <taxon>Pichiomycetes</taxon>
        <taxon>Pachysolenaceae</taxon>
        <taxon>Pachysolen</taxon>
    </lineage>
</organism>
<dbReference type="InterPro" id="IPR001138">
    <property type="entry name" value="Zn2Cys6_DnaBD"/>
</dbReference>
<keyword evidence="1" id="KW-0479">Metal-binding</keyword>
<dbReference type="InterPro" id="IPR036864">
    <property type="entry name" value="Zn2-C6_fun-type_DNA-bd_sf"/>
</dbReference>
<evidence type="ECO:0000259" key="8">
    <source>
        <dbReference type="PROSITE" id="PS50048"/>
    </source>
</evidence>
<dbReference type="Gene3D" id="4.10.240.10">
    <property type="entry name" value="Zn(2)-C6 fungal-type DNA-binding domain"/>
    <property type="match status" value="1"/>
</dbReference>
<feature type="region of interest" description="Disordered" evidence="7">
    <location>
        <begin position="99"/>
        <end position="119"/>
    </location>
</feature>
<dbReference type="InterPro" id="IPR051430">
    <property type="entry name" value="Fungal_TF_Env_Response"/>
</dbReference>
<protein>
    <recommendedName>
        <fullName evidence="8">Zn(2)-C6 fungal-type domain-containing protein</fullName>
    </recommendedName>
</protein>
<dbReference type="SUPFAM" id="SSF57701">
    <property type="entry name" value="Zn2/Cys6 DNA-binding domain"/>
    <property type="match status" value="1"/>
</dbReference>
<dbReference type="PANTHER" id="PTHR31944">
    <property type="entry name" value="HEME-RESPONSIVE ZINC FINGER TRANSCRIPTION FACTOR HAP1"/>
    <property type="match status" value="1"/>
</dbReference>
<dbReference type="STRING" id="669874.A0A1E4TS02"/>
<feature type="region of interest" description="Disordered" evidence="7">
    <location>
        <begin position="1"/>
        <end position="28"/>
    </location>
</feature>
<accession>A0A1E4TS02</accession>
<evidence type="ECO:0000256" key="2">
    <source>
        <dbReference type="ARBA" id="ARBA00022833"/>
    </source>
</evidence>
<dbReference type="SMART" id="SM00906">
    <property type="entry name" value="Fungal_trans"/>
    <property type="match status" value="1"/>
</dbReference>
<name>A0A1E4TS02_PACTA</name>
<evidence type="ECO:0000313" key="9">
    <source>
        <dbReference type="EMBL" id="ODV94529.1"/>
    </source>
</evidence>
<proteinExistence type="predicted"/>
<evidence type="ECO:0000256" key="5">
    <source>
        <dbReference type="ARBA" id="ARBA00023163"/>
    </source>
</evidence>
<dbReference type="GO" id="GO:0005634">
    <property type="term" value="C:nucleus"/>
    <property type="evidence" value="ECO:0007669"/>
    <property type="project" value="TreeGrafter"/>
</dbReference>
<dbReference type="GO" id="GO:0001228">
    <property type="term" value="F:DNA-binding transcription activator activity, RNA polymerase II-specific"/>
    <property type="evidence" value="ECO:0007669"/>
    <property type="project" value="TreeGrafter"/>
</dbReference>
<sequence>MSISNESTKSLNASGDDDHRVRKTRNRVPTSCSVCRRRKMKCDKQRPFCSSCVKNGTTELCAYKQQPWEHLSTEKQLSNEIVKLKMKINQLEKNLRDADLNETPESKKTVTTTGSDTQEEDPIFELSSKFDSLIIKENKLMHFGTTSFMAVPMVDPMLHKVFENFLLKHKQIYMEYMELLSDNKTMMAAEEKLEGHIENGSEFCFGNDRSFNAKRLETRNMNAQAITDGFTDPINAILPTFENISILVDNFFVKCYSLLPYIDEESFKNELKLFLFKEESTGKAYLKCFHPSLLADVAILLIILRLSYLTLPLKEFYSDTSLINDSKLLKLCSNKVVIPEVFIDHAKNCIFNAPDDSNFSKKITFRGIQSLLFLKLYGSYCPESDDDGSDSSLLLSTLIQMSRMHGMYRDPGCFQDVINDPKVRHLWRKIWYELLYLDCCKSIQSGSPLIISDDMWDCELPFLEMNDKLFLDEVKNNPGCLNEQNKDRYEKLVIEKQIIKSCEIKFRVTKLYREVCNLLNGIKSQTRRSDFSKIIQKAEKLLKNDFKSFKELEEDPRNKDVYYKMHNIVCFMMRIQILTARYILNYLMILSEDDESYINSSFNNLYNEESSSLAELTEDSLILFKLSFDFVSFISENQLSTENDANYFKMNNLFSEHYYLISSCILVASTRSLQFLTSLTLRYNFNFFSFTSIIRSFSNSDDSVDVIKWFNISLHNLTTNVDVSLDKQFNIMLFQYIKVFYYKCSQMDNKFFQCFRLTMIIKLFINHLKYTYPDKYNLLSQKYSFNPLSMGVTENEDNNASAYNNDQIAEKTTLDNETSYKPEFLTSLIDSVSNANTLMDDITFENEDEFLNAMISESKMKADNFFDTSTTQSLMTGGGSNFFAAFNPMNDIMAEQHMILGDPSGLNLDKSNDSGSI</sequence>
<dbReference type="Proteomes" id="UP000094236">
    <property type="component" value="Unassembled WGS sequence"/>
</dbReference>
<evidence type="ECO:0000256" key="7">
    <source>
        <dbReference type="SAM" id="MobiDB-lite"/>
    </source>
</evidence>
<keyword evidence="4" id="KW-0238">DNA-binding</keyword>
<evidence type="ECO:0000256" key="4">
    <source>
        <dbReference type="ARBA" id="ARBA00023125"/>
    </source>
</evidence>
<keyword evidence="10" id="KW-1185">Reference proteome</keyword>
<dbReference type="EMBL" id="KV454015">
    <property type="protein sequence ID" value="ODV94529.1"/>
    <property type="molecule type" value="Genomic_DNA"/>
</dbReference>
<dbReference type="GO" id="GO:0008270">
    <property type="term" value="F:zinc ion binding"/>
    <property type="evidence" value="ECO:0007669"/>
    <property type="project" value="InterPro"/>
</dbReference>
<dbReference type="AlphaFoldDB" id="A0A1E4TS02"/>
<keyword evidence="3" id="KW-0805">Transcription regulation</keyword>
<dbReference type="PROSITE" id="PS50048">
    <property type="entry name" value="ZN2_CY6_FUNGAL_2"/>
    <property type="match status" value="1"/>
</dbReference>
<reference evidence="10" key="1">
    <citation type="submission" date="2016-05" db="EMBL/GenBank/DDBJ databases">
        <title>Comparative genomics of biotechnologically important yeasts.</title>
        <authorList>
            <consortium name="DOE Joint Genome Institute"/>
            <person name="Riley R."/>
            <person name="Haridas S."/>
            <person name="Wolfe K.H."/>
            <person name="Lopes M.R."/>
            <person name="Hittinger C.T."/>
            <person name="Goker M."/>
            <person name="Salamov A."/>
            <person name="Wisecaver J."/>
            <person name="Long T.M."/>
            <person name="Aerts A.L."/>
            <person name="Barry K."/>
            <person name="Choi C."/>
            <person name="Clum A."/>
            <person name="Coughlan A.Y."/>
            <person name="Deshpande S."/>
            <person name="Douglass A.P."/>
            <person name="Hanson S.J."/>
            <person name="Klenk H.-P."/>
            <person name="Labutti K."/>
            <person name="Lapidus A."/>
            <person name="Lindquist E."/>
            <person name="Lipzen A."/>
            <person name="Meier-Kolthoff J.P."/>
            <person name="Ohm R.A."/>
            <person name="Otillar R.P."/>
            <person name="Pangilinan J."/>
            <person name="Peng Y."/>
            <person name="Rokas A."/>
            <person name="Rosa C.A."/>
            <person name="Scheuner C."/>
            <person name="Sibirny A.A."/>
            <person name="Slot J.C."/>
            <person name="Stielow J.B."/>
            <person name="Sun H."/>
            <person name="Kurtzman C.P."/>
            <person name="Blackwell M."/>
            <person name="Grigoriev I.V."/>
            <person name="Jeffries T.W."/>
        </authorList>
    </citation>
    <scope>NUCLEOTIDE SEQUENCE [LARGE SCALE GENOMIC DNA]</scope>
    <source>
        <strain evidence="10">NRRL Y-2460</strain>
    </source>
</reference>
<feature type="compositionally biased region" description="Polar residues" evidence="7">
    <location>
        <begin position="1"/>
        <end position="13"/>
    </location>
</feature>
<dbReference type="GO" id="GO:0006351">
    <property type="term" value="P:DNA-templated transcription"/>
    <property type="evidence" value="ECO:0007669"/>
    <property type="project" value="InterPro"/>
</dbReference>
<evidence type="ECO:0000256" key="6">
    <source>
        <dbReference type="ARBA" id="ARBA00023242"/>
    </source>
</evidence>
<dbReference type="PROSITE" id="PS00463">
    <property type="entry name" value="ZN2_CY6_FUNGAL_1"/>
    <property type="match status" value="1"/>
</dbReference>
<evidence type="ECO:0000256" key="3">
    <source>
        <dbReference type="ARBA" id="ARBA00023015"/>
    </source>
</evidence>
<dbReference type="PANTHER" id="PTHR31944:SF131">
    <property type="entry name" value="HEME-RESPONSIVE ZINC FINGER TRANSCRIPTION FACTOR HAP1"/>
    <property type="match status" value="1"/>
</dbReference>
<dbReference type="InterPro" id="IPR007219">
    <property type="entry name" value="XnlR_reg_dom"/>
</dbReference>